<reference evidence="1 2" key="1">
    <citation type="submission" date="2024-03" db="EMBL/GenBank/DDBJ databases">
        <title>Actinomycetospora sp. OC33-EN07, a novel actinomycete isolated from wild orchid (Aerides multiflora).</title>
        <authorList>
            <person name="Suriyachadkun C."/>
        </authorList>
    </citation>
    <scope>NUCLEOTIDE SEQUENCE [LARGE SCALE GENOMIC DNA]</scope>
    <source>
        <strain evidence="1 2">OC33-EN07</strain>
    </source>
</reference>
<evidence type="ECO:0000313" key="1">
    <source>
        <dbReference type="EMBL" id="MEJ2865332.1"/>
    </source>
</evidence>
<organism evidence="1 2">
    <name type="scientific">Actinomycetospora flava</name>
    <dbReference type="NCBI Taxonomy" id="3129232"/>
    <lineage>
        <taxon>Bacteria</taxon>
        <taxon>Bacillati</taxon>
        <taxon>Actinomycetota</taxon>
        <taxon>Actinomycetes</taxon>
        <taxon>Pseudonocardiales</taxon>
        <taxon>Pseudonocardiaceae</taxon>
        <taxon>Actinomycetospora</taxon>
    </lineage>
</organism>
<keyword evidence="2" id="KW-1185">Reference proteome</keyword>
<name>A0ABU8ME22_9PSEU</name>
<dbReference type="Proteomes" id="UP001369736">
    <property type="component" value="Unassembled WGS sequence"/>
</dbReference>
<protein>
    <recommendedName>
        <fullName evidence="3">HEPN domain-containing protein</fullName>
    </recommendedName>
</protein>
<evidence type="ECO:0000313" key="2">
    <source>
        <dbReference type="Proteomes" id="UP001369736"/>
    </source>
</evidence>
<sequence length="226" mass="26265">MNNEDEPPDFTDFGINWPGPNHDLLAVGDNPQTIFFFDWQRSRGYALNGRLMGYRKAADLLAQQVVDRGHTDELDTVFFAFASVWRHYMELQLKSLVVVHRLLLDKDRGKLRRHGLWPLWKELHALMEEAGEDVANESVTATARLLKQFDELDPTSQEFRYNERQDGSPTLESVSRLDYLSFHNGLDAVANLLEAVGDSVHQRLDFKRETQAEYEADMRELYEQDY</sequence>
<comment type="caution">
    <text evidence="1">The sequence shown here is derived from an EMBL/GenBank/DDBJ whole genome shotgun (WGS) entry which is preliminary data.</text>
</comment>
<proteinExistence type="predicted"/>
<dbReference type="RefSeq" id="WP_337706707.1">
    <property type="nucleotide sequence ID" value="NZ_JBBEGM010000017.1"/>
</dbReference>
<gene>
    <name evidence="1" type="ORF">WCD58_29515</name>
</gene>
<evidence type="ECO:0008006" key="3">
    <source>
        <dbReference type="Google" id="ProtNLM"/>
    </source>
</evidence>
<accession>A0ABU8ME22</accession>
<dbReference type="EMBL" id="JBBEGM010000017">
    <property type="protein sequence ID" value="MEJ2865332.1"/>
    <property type="molecule type" value="Genomic_DNA"/>
</dbReference>